<comment type="caution">
    <text evidence="1">The sequence shown here is derived from an EMBL/GenBank/DDBJ whole genome shotgun (WGS) entry which is preliminary data.</text>
</comment>
<reference evidence="1" key="1">
    <citation type="journal article" date="2015" name="Nature">
        <title>Complex archaea that bridge the gap between prokaryotes and eukaryotes.</title>
        <authorList>
            <person name="Spang A."/>
            <person name="Saw J.H."/>
            <person name="Jorgensen S.L."/>
            <person name="Zaremba-Niedzwiedzka K."/>
            <person name="Martijn J."/>
            <person name="Lind A.E."/>
            <person name="van Eijk R."/>
            <person name="Schleper C."/>
            <person name="Guy L."/>
            <person name="Ettema T.J."/>
        </authorList>
    </citation>
    <scope>NUCLEOTIDE SEQUENCE</scope>
</reference>
<dbReference type="EMBL" id="LAZR01009382">
    <property type="protein sequence ID" value="KKM72940.1"/>
    <property type="molecule type" value="Genomic_DNA"/>
</dbReference>
<evidence type="ECO:0000313" key="1">
    <source>
        <dbReference type="EMBL" id="KKM72940.1"/>
    </source>
</evidence>
<protein>
    <submittedName>
        <fullName evidence="1">Uncharacterized protein</fullName>
    </submittedName>
</protein>
<organism evidence="1">
    <name type="scientific">marine sediment metagenome</name>
    <dbReference type="NCBI Taxonomy" id="412755"/>
    <lineage>
        <taxon>unclassified sequences</taxon>
        <taxon>metagenomes</taxon>
        <taxon>ecological metagenomes</taxon>
    </lineage>
</organism>
<name>A0A0F9M8G8_9ZZZZ</name>
<accession>A0A0F9M8G8</accession>
<sequence>MDKDFRVRAFLYIENEGAARGLYNHIQGGIDDAVDINPDSPNAEWKQLDLNDSWTVTYDLCFPPELQDTAEGLFNHTKNVAKNNAIKLPGAGEGDEVGFVSIERCGHRTKQGCELIERYEVV</sequence>
<proteinExistence type="predicted"/>
<gene>
    <name evidence="1" type="ORF">LCGC14_1415510</name>
</gene>
<dbReference type="AlphaFoldDB" id="A0A0F9M8G8"/>